<dbReference type="EMBL" id="JAKUCV010002795">
    <property type="protein sequence ID" value="KAJ4841368.1"/>
    <property type="molecule type" value="Genomic_DNA"/>
</dbReference>
<proteinExistence type="predicted"/>
<evidence type="ECO:0000256" key="3">
    <source>
        <dbReference type="ARBA" id="ARBA00022729"/>
    </source>
</evidence>
<gene>
    <name evidence="9" type="ORF">Tsubulata_016506</name>
</gene>
<dbReference type="AlphaFoldDB" id="A0A9Q0G0J7"/>
<evidence type="ECO:0000259" key="8">
    <source>
        <dbReference type="Pfam" id="PF12819"/>
    </source>
</evidence>
<dbReference type="Gene3D" id="2.60.120.430">
    <property type="entry name" value="Galactose-binding lectin"/>
    <property type="match status" value="2"/>
</dbReference>
<keyword evidence="2 6" id="KW-0812">Transmembrane</keyword>
<keyword evidence="10" id="KW-1185">Reference proteome</keyword>
<reference evidence="9" key="2">
    <citation type="journal article" date="2023" name="Plants (Basel)">
        <title>Annotation of the Turnera subulata (Passifloraceae) Draft Genome Reveals the S-Locus Evolved after the Divergence of Turneroideae from Passifloroideae in a Stepwise Manner.</title>
        <authorList>
            <person name="Henning P.M."/>
            <person name="Roalson E.H."/>
            <person name="Mir W."/>
            <person name="McCubbin A.G."/>
            <person name="Shore J.S."/>
        </authorList>
    </citation>
    <scope>NUCLEOTIDE SEQUENCE</scope>
    <source>
        <strain evidence="9">F60SS</strain>
    </source>
</reference>
<keyword evidence="3 7" id="KW-0732">Signal</keyword>
<keyword evidence="5 6" id="KW-0472">Membrane</keyword>
<feature type="domain" description="Malectin-like" evidence="8">
    <location>
        <begin position="30"/>
        <end position="362"/>
    </location>
</feature>
<dbReference type="Proteomes" id="UP001141552">
    <property type="component" value="Unassembled WGS sequence"/>
</dbReference>
<evidence type="ECO:0000256" key="5">
    <source>
        <dbReference type="ARBA" id="ARBA00023136"/>
    </source>
</evidence>
<dbReference type="PANTHER" id="PTHR45631">
    <property type="entry name" value="OS07G0107800 PROTEIN-RELATED"/>
    <property type="match status" value="1"/>
</dbReference>
<evidence type="ECO:0000256" key="6">
    <source>
        <dbReference type="SAM" id="Phobius"/>
    </source>
</evidence>
<evidence type="ECO:0000313" key="10">
    <source>
        <dbReference type="Proteomes" id="UP001141552"/>
    </source>
</evidence>
<keyword evidence="4 6" id="KW-1133">Transmembrane helix</keyword>
<evidence type="ECO:0000313" key="9">
    <source>
        <dbReference type="EMBL" id="KAJ4841368.1"/>
    </source>
</evidence>
<name>A0A9Q0G0J7_9ROSI</name>
<dbReference type="PANTHER" id="PTHR45631:SF191">
    <property type="entry name" value="DI-GLUCOSE BINDING PROTEIN WITH LEUCINE-RICH REPEAT DOMAIN-CONTAINING PROTEIN"/>
    <property type="match status" value="1"/>
</dbReference>
<dbReference type="InterPro" id="IPR032675">
    <property type="entry name" value="LRR_dom_sf"/>
</dbReference>
<organism evidence="9 10">
    <name type="scientific">Turnera subulata</name>
    <dbReference type="NCBI Taxonomy" id="218843"/>
    <lineage>
        <taxon>Eukaryota</taxon>
        <taxon>Viridiplantae</taxon>
        <taxon>Streptophyta</taxon>
        <taxon>Embryophyta</taxon>
        <taxon>Tracheophyta</taxon>
        <taxon>Spermatophyta</taxon>
        <taxon>Magnoliopsida</taxon>
        <taxon>eudicotyledons</taxon>
        <taxon>Gunneridae</taxon>
        <taxon>Pentapetalae</taxon>
        <taxon>rosids</taxon>
        <taxon>fabids</taxon>
        <taxon>Malpighiales</taxon>
        <taxon>Passifloraceae</taxon>
        <taxon>Turnera</taxon>
    </lineage>
</organism>
<dbReference type="OrthoDB" id="2018673at2759"/>
<feature type="transmembrane region" description="Helical" evidence="6">
    <location>
        <begin position="551"/>
        <end position="571"/>
    </location>
</feature>
<dbReference type="Pfam" id="PF00560">
    <property type="entry name" value="LRR_1"/>
    <property type="match status" value="2"/>
</dbReference>
<feature type="chain" id="PRO_5040343673" description="Malectin-like domain-containing protein" evidence="7">
    <location>
        <begin position="22"/>
        <end position="623"/>
    </location>
</feature>
<feature type="signal peptide" evidence="7">
    <location>
        <begin position="1"/>
        <end position="21"/>
    </location>
</feature>
<dbReference type="InterPro" id="IPR024788">
    <property type="entry name" value="Malectin-like_Carb-bd_dom"/>
</dbReference>
<evidence type="ECO:0000256" key="4">
    <source>
        <dbReference type="ARBA" id="ARBA00022989"/>
    </source>
</evidence>
<dbReference type="SUPFAM" id="SSF52058">
    <property type="entry name" value="L domain-like"/>
    <property type="match status" value="1"/>
</dbReference>
<protein>
    <recommendedName>
        <fullName evidence="8">Malectin-like domain-containing protein</fullName>
    </recommendedName>
</protein>
<comment type="caution">
    <text evidence="9">The sequence shown here is derived from an EMBL/GenBank/DDBJ whole genome shotgun (WGS) entry which is preliminary data.</text>
</comment>
<dbReference type="FunFam" id="3.80.10.10:FF:000135">
    <property type="entry name" value="Putative LRR receptor-like serine/threonine-protein kinase"/>
    <property type="match status" value="1"/>
</dbReference>
<evidence type="ECO:0000256" key="1">
    <source>
        <dbReference type="ARBA" id="ARBA00004167"/>
    </source>
</evidence>
<accession>A0A9Q0G0J7</accession>
<dbReference type="Pfam" id="PF12819">
    <property type="entry name" value="Malectin_like"/>
    <property type="match status" value="1"/>
</dbReference>
<evidence type="ECO:0000256" key="2">
    <source>
        <dbReference type="ARBA" id="ARBA00022692"/>
    </source>
</evidence>
<sequence length="623" mass="68705">MSPSLLFFLLLFFFFFSSAFSSPFNVSYHIDCGSAVNTTDPSNITWLSDRFYSSGAAAIVSEPLQFTVQHEKTLRYFPLTSGKKNCYTIPLPPGRYYVRTFTVYDNYDGHEHPPAFEVSIEGTIVYSWGVDSWPLSVMDRGAYSDLFAFVEDGEADLCFYSIATDAPLVGSLSVRQVDPLSYDSAALGGPGHVLVNYGRVSTWPELWGPGFSSDTDSFGRTWDVSDRLPKAASSDSFLTTREKIANTEQAPNYLPMKLFQRAYTPEAQPIDNVVTVDPRTDYLVWFHFAEIDPKVTKKGQRVLKLVVNGENVSTVDIFDKVGSFAAYSVSYKVSNLTDTVLAMTVFPLVGKALICGFEVYAVVPRDFYTEPAQAMAMKALKESLRVPDRMGWNGDPCAPTKWDAWEGVTCRVKKNESTLVISQIDVGSQGLRGSISDQIGLLTDLVSLNLSRNALEGILPSGLGVKALRRLDLSHNMFKGPIPESLTASSLQLVLLNDNFLEGRVPEELYSIGVRGGAIDLSGNKGLCGVPSLPQCPLLWENGGLSTAGKIGLAVSGAVLLVLLLLLYVFCIRRRRNDYDFAPTHDLMSMAAKRNRYQRQKSLMVLEMESQHAKGLPSPYGPQ</sequence>
<dbReference type="GO" id="GO:0016020">
    <property type="term" value="C:membrane"/>
    <property type="evidence" value="ECO:0007669"/>
    <property type="project" value="UniProtKB-SubCell"/>
</dbReference>
<dbReference type="InterPro" id="IPR001611">
    <property type="entry name" value="Leu-rich_rpt"/>
</dbReference>
<comment type="subcellular location">
    <subcellularLocation>
        <location evidence="1">Membrane</location>
        <topology evidence="1">Single-pass membrane protein</topology>
    </subcellularLocation>
</comment>
<dbReference type="Gene3D" id="3.80.10.10">
    <property type="entry name" value="Ribonuclease Inhibitor"/>
    <property type="match status" value="1"/>
</dbReference>
<evidence type="ECO:0000256" key="7">
    <source>
        <dbReference type="SAM" id="SignalP"/>
    </source>
</evidence>
<reference evidence="9" key="1">
    <citation type="submission" date="2022-02" db="EMBL/GenBank/DDBJ databases">
        <authorList>
            <person name="Henning P.M."/>
            <person name="McCubbin A.G."/>
            <person name="Shore J.S."/>
        </authorList>
    </citation>
    <scope>NUCLEOTIDE SEQUENCE</scope>
    <source>
        <strain evidence="9">F60SS</strain>
        <tissue evidence="9">Leaves</tissue>
    </source>
</reference>